<protein>
    <recommendedName>
        <fullName evidence="2">DUF6534 domain-containing protein</fullName>
    </recommendedName>
</protein>
<gene>
    <name evidence="3" type="ORF">L227DRAFT_617661</name>
</gene>
<dbReference type="EMBL" id="ML122348">
    <property type="protein sequence ID" value="RPD52626.1"/>
    <property type="molecule type" value="Genomic_DNA"/>
</dbReference>
<feature type="transmembrane region" description="Helical" evidence="1">
    <location>
        <begin position="126"/>
        <end position="152"/>
    </location>
</feature>
<organism evidence="3 4">
    <name type="scientific">Lentinus tigrinus ALCF2SS1-6</name>
    <dbReference type="NCBI Taxonomy" id="1328759"/>
    <lineage>
        <taxon>Eukaryota</taxon>
        <taxon>Fungi</taxon>
        <taxon>Dikarya</taxon>
        <taxon>Basidiomycota</taxon>
        <taxon>Agaricomycotina</taxon>
        <taxon>Agaricomycetes</taxon>
        <taxon>Polyporales</taxon>
        <taxon>Polyporaceae</taxon>
        <taxon>Lentinus</taxon>
    </lineage>
</organism>
<keyword evidence="1" id="KW-0812">Transmembrane</keyword>
<proteinExistence type="predicted"/>
<accession>A0A5C2RR37</accession>
<feature type="transmembrane region" description="Helical" evidence="1">
    <location>
        <begin position="20"/>
        <end position="43"/>
    </location>
</feature>
<feature type="transmembrane region" description="Helical" evidence="1">
    <location>
        <begin position="55"/>
        <end position="78"/>
    </location>
</feature>
<dbReference type="Pfam" id="PF20152">
    <property type="entry name" value="DUF6534"/>
    <property type="match status" value="1"/>
</dbReference>
<keyword evidence="4" id="KW-1185">Reference proteome</keyword>
<evidence type="ECO:0000313" key="3">
    <source>
        <dbReference type="EMBL" id="RPD52626.1"/>
    </source>
</evidence>
<dbReference type="PANTHER" id="PTHR40465">
    <property type="entry name" value="CHROMOSOME 1, WHOLE GENOME SHOTGUN SEQUENCE"/>
    <property type="match status" value="1"/>
</dbReference>
<evidence type="ECO:0000259" key="2">
    <source>
        <dbReference type="Pfam" id="PF20152"/>
    </source>
</evidence>
<feature type="transmembrane region" description="Helical" evidence="1">
    <location>
        <begin position="208"/>
        <end position="229"/>
    </location>
</feature>
<feature type="transmembrane region" description="Helical" evidence="1">
    <location>
        <begin position="235"/>
        <end position="257"/>
    </location>
</feature>
<evidence type="ECO:0000256" key="1">
    <source>
        <dbReference type="SAM" id="Phobius"/>
    </source>
</evidence>
<dbReference type="AlphaFoldDB" id="A0A5C2RR37"/>
<dbReference type="STRING" id="1328759.A0A5C2RR37"/>
<evidence type="ECO:0000313" key="4">
    <source>
        <dbReference type="Proteomes" id="UP000313359"/>
    </source>
</evidence>
<dbReference type="PANTHER" id="PTHR40465:SF1">
    <property type="entry name" value="DUF6534 DOMAIN-CONTAINING PROTEIN"/>
    <property type="match status" value="1"/>
</dbReference>
<name>A0A5C2RR37_9APHY</name>
<keyword evidence="1" id="KW-1133">Transmembrane helix</keyword>
<sequence>MATATVVHPGPIDLNDTLGAAFLGHFVTTLLYGITSLQAFMYYRNKYNDPLLLKLSVLVLWILDTIHVALITGGMYWYCITNFTNLAAILHPIWPIPTMVFVSNLSNLIVRGIFAYRLYRLSHHSWILPGIIVVCSLFVAADGFYVAIKMYALQSYADISHISWGLYAGLSVEVAVDLIVAISQCVLLRGFETGIRSTDSAIRVLMTYSINTGLLTSLCAVGALVSYAVRPTRYIYFAFYFVLSKLYINSLLATLNARGSLLGKGRRHRHSKNVAFRTPTGTIEHGGDGAQGAGIEFTTVISADALSTDSIVEATKTKTKIDDEEAFPFPYRGSADV</sequence>
<feature type="domain" description="DUF6534" evidence="2">
    <location>
        <begin position="174"/>
        <end position="259"/>
    </location>
</feature>
<feature type="transmembrane region" description="Helical" evidence="1">
    <location>
        <begin position="93"/>
        <end position="114"/>
    </location>
</feature>
<dbReference type="OrthoDB" id="2745105at2759"/>
<keyword evidence="1" id="KW-0472">Membrane</keyword>
<reference evidence="3" key="1">
    <citation type="journal article" date="2018" name="Genome Biol. Evol.">
        <title>Genomics and development of Lentinus tigrinus, a white-rot wood-decaying mushroom with dimorphic fruiting bodies.</title>
        <authorList>
            <person name="Wu B."/>
            <person name="Xu Z."/>
            <person name="Knudson A."/>
            <person name="Carlson A."/>
            <person name="Chen N."/>
            <person name="Kovaka S."/>
            <person name="LaButti K."/>
            <person name="Lipzen A."/>
            <person name="Pennachio C."/>
            <person name="Riley R."/>
            <person name="Schakwitz W."/>
            <person name="Umezawa K."/>
            <person name="Ohm R.A."/>
            <person name="Grigoriev I.V."/>
            <person name="Nagy L.G."/>
            <person name="Gibbons J."/>
            <person name="Hibbett D."/>
        </authorList>
    </citation>
    <scope>NUCLEOTIDE SEQUENCE [LARGE SCALE GENOMIC DNA]</scope>
    <source>
        <strain evidence="3">ALCF2SS1-6</strain>
    </source>
</reference>
<dbReference type="InterPro" id="IPR045339">
    <property type="entry name" value="DUF6534"/>
</dbReference>
<dbReference type="Proteomes" id="UP000313359">
    <property type="component" value="Unassembled WGS sequence"/>
</dbReference>